<dbReference type="AlphaFoldDB" id="A0A2W3ZAA7"/>
<accession>A0A2W3ZAA7</accession>
<gene>
    <name evidence="1" type="ORF">CI088_02415</name>
</gene>
<protein>
    <submittedName>
        <fullName evidence="1">Uncharacterized protein</fullName>
    </submittedName>
</protein>
<comment type="caution">
    <text evidence="1">The sequence shown here is derived from an EMBL/GenBank/DDBJ whole genome shotgun (WGS) entry which is preliminary data.</text>
</comment>
<evidence type="ECO:0000313" key="2">
    <source>
        <dbReference type="Proteomes" id="UP000249828"/>
    </source>
</evidence>
<evidence type="ECO:0000313" key="1">
    <source>
        <dbReference type="EMBL" id="PZL76718.1"/>
    </source>
</evidence>
<dbReference type="Proteomes" id="UP000249828">
    <property type="component" value="Unassembled WGS sequence"/>
</dbReference>
<sequence length="79" mass="8965">MDIKGFAQAINESRLAMEEGRIVIINRFGEREEYSLDTEINGNDGFLAQTLGWESDGKKVSKDVYHIKSVNGILKDKFK</sequence>
<reference evidence="1 2" key="1">
    <citation type="submission" date="2017-11" db="EMBL/GenBank/DDBJ databases">
        <title>Draft genome sequence of Enterococcus plantarum TRW2 strain isolated from lettuce.</title>
        <authorList>
            <person name="Kim E.B."/>
            <person name="Marco M.L."/>
            <person name="Williams T.R."/>
            <person name="You I.H."/>
        </authorList>
    </citation>
    <scope>NUCLEOTIDE SEQUENCE [LARGE SCALE GENOMIC DNA]</scope>
    <source>
        <strain evidence="1 2">TRW2</strain>
    </source>
</reference>
<organism evidence="1 2">
    <name type="scientific">Enterococcus plantarum</name>
    <dbReference type="NCBI Taxonomy" id="1077675"/>
    <lineage>
        <taxon>Bacteria</taxon>
        <taxon>Bacillati</taxon>
        <taxon>Bacillota</taxon>
        <taxon>Bacilli</taxon>
        <taxon>Lactobacillales</taxon>
        <taxon>Enterococcaceae</taxon>
        <taxon>Enterococcus</taxon>
    </lineage>
</organism>
<name>A0A2W3ZAA7_9ENTE</name>
<dbReference type="EMBL" id="PIEU01000025">
    <property type="protein sequence ID" value="PZL76718.1"/>
    <property type="molecule type" value="Genomic_DNA"/>
</dbReference>
<keyword evidence="2" id="KW-1185">Reference proteome</keyword>
<proteinExistence type="predicted"/>
<dbReference type="RefSeq" id="WP_111247080.1">
    <property type="nucleotide sequence ID" value="NZ_JAFLVY010000016.1"/>
</dbReference>